<organism evidence="1 2">
    <name type="scientific">Alkalisalibacterium limincola</name>
    <dbReference type="NCBI Taxonomy" id="2699169"/>
    <lineage>
        <taxon>Bacteria</taxon>
        <taxon>Pseudomonadati</taxon>
        <taxon>Pseudomonadota</taxon>
        <taxon>Gammaproteobacteria</taxon>
        <taxon>Lysobacterales</taxon>
        <taxon>Lysobacteraceae</taxon>
        <taxon>Alkalisalibacterium</taxon>
    </lineage>
</organism>
<evidence type="ECO:0000313" key="2">
    <source>
        <dbReference type="Proteomes" id="UP000321248"/>
    </source>
</evidence>
<keyword evidence="2" id="KW-1185">Reference proteome</keyword>
<dbReference type="EMBL" id="VRTS01000001">
    <property type="protein sequence ID" value="TXK65979.1"/>
    <property type="molecule type" value="Genomic_DNA"/>
</dbReference>
<dbReference type="Proteomes" id="UP000321248">
    <property type="component" value="Unassembled WGS sequence"/>
</dbReference>
<proteinExistence type="predicted"/>
<sequence length="149" mass="16979">MSDNKRWDFFKESDTSYGVFYPEHYTVAAFADRAAADAAADAARAAGYPAEDVRAVDGQFMVNELETDHDKSWLDKVKTRIADVVGTETRFIELDLEHARRGAAFLFVYTPEEEDGEKVEALLRSREALYARRYLPLAIERLIEPPRVD</sequence>
<dbReference type="AlphaFoldDB" id="A0A5C8KVZ5"/>
<reference evidence="1 2" key="1">
    <citation type="submission" date="2019-08" db="EMBL/GenBank/DDBJ databases">
        <authorList>
            <person name="Karlyshev A.V."/>
        </authorList>
    </citation>
    <scope>NUCLEOTIDE SEQUENCE [LARGE SCALE GENOMIC DNA]</scope>
    <source>
        <strain evidence="1 2">Alg18-2.2</strain>
    </source>
</reference>
<gene>
    <name evidence="1" type="ORF">FU658_02665</name>
</gene>
<comment type="caution">
    <text evidence="1">The sequence shown here is derived from an EMBL/GenBank/DDBJ whole genome shotgun (WGS) entry which is preliminary data.</text>
</comment>
<protein>
    <submittedName>
        <fullName evidence="1">Uncharacterized protein</fullName>
    </submittedName>
</protein>
<evidence type="ECO:0000313" key="1">
    <source>
        <dbReference type="EMBL" id="TXK65979.1"/>
    </source>
</evidence>
<name>A0A5C8KVZ5_9GAMM</name>
<dbReference type="OrthoDB" id="7064156at2"/>
<dbReference type="RefSeq" id="WP_147890652.1">
    <property type="nucleotide sequence ID" value="NZ_VRTS01000001.1"/>
</dbReference>
<accession>A0A5C8KVZ5</accession>